<dbReference type="Gene3D" id="3.40.1440.10">
    <property type="entry name" value="GIY-YIG endonuclease"/>
    <property type="match status" value="1"/>
</dbReference>
<dbReference type="InterPro" id="IPR050190">
    <property type="entry name" value="UPF0213_domain"/>
</dbReference>
<keyword evidence="4" id="KW-0255">Endonuclease</keyword>
<dbReference type="Proteomes" id="UP000236262">
    <property type="component" value="Unassembled WGS sequence"/>
</dbReference>
<protein>
    <submittedName>
        <fullName evidence="4">Endonuclease</fullName>
    </submittedName>
    <submittedName>
        <fullName evidence="3">GIY-YIG nuclease family protein</fullName>
    </submittedName>
</protein>
<dbReference type="EMBL" id="PPEH01000008">
    <property type="protein sequence ID" value="PNW12120.1"/>
    <property type="molecule type" value="Genomic_DNA"/>
</dbReference>
<evidence type="ECO:0000313" key="4">
    <source>
        <dbReference type="EMBL" id="PNW12120.1"/>
    </source>
</evidence>
<dbReference type="AlphaFoldDB" id="A0A3G6RLJ1"/>
<keyword evidence="4" id="KW-0378">Hydrolase</keyword>
<dbReference type="EMBL" id="CP033924">
    <property type="protein sequence ID" value="AZA84749.1"/>
    <property type="molecule type" value="Genomic_DNA"/>
</dbReference>
<reference evidence="4 5" key="1">
    <citation type="submission" date="2018-01" db="EMBL/GenBank/DDBJ databases">
        <title>Draft genome sequences of Chryseobacterium lactis NCTC11390, Chryseobacterium oncorhynchi 701B-08, and Chryseobacterium viscerum 687B-08.</title>
        <authorList>
            <person name="Jeong J.-J."/>
            <person name="Lee Y.J."/>
            <person name="Park B."/>
            <person name="Choi I.-G."/>
            <person name="Kim K.D."/>
        </authorList>
    </citation>
    <scope>NUCLEOTIDE SEQUENCE [LARGE SCALE GENOMIC DNA]</scope>
    <source>
        <strain evidence="4 5">NCTC11390</strain>
    </source>
</reference>
<dbReference type="CDD" id="cd10448">
    <property type="entry name" value="GIY-YIG_unchar_3"/>
    <property type="match status" value="1"/>
</dbReference>
<dbReference type="RefSeq" id="WP_103293118.1">
    <property type="nucleotide sequence ID" value="NZ_CP033924.1"/>
</dbReference>
<proteinExistence type="inferred from homology"/>
<gene>
    <name evidence="4" type="ORF">C1637_18365</name>
    <name evidence="3" type="ORF">EG342_23875</name>
</gene>
<reference evidence="3 6" key="2">
    <citation type="submission" date="2018-11" db="EMBL/GenBank/DDBJ databases">
        <title>Proposal to divide the Flavobacteriaceae and reorganize its genera based on Amino Acid Identity values calculated from whole genome sequences.</title>
        <authorList>
            <person name="Nicholson A.C."/>
            <person name="Gulvik C.A."/>
            <person name="Whitney A.M."/>
            <person name="Humrighouse B.W."/>
            <person name="Bell M."/>
            <person name="Holmes B."/>
            <person name="Steigerwalt A.G."/>
            <person name="Villarma A."/>
            <person name="Sheth M."/>
            <person name="Batra D."/>
            <person name="Pryor J."/>
            <person name="Bernardet J.-F."/>
            <person name="Hugo C."/>
            <person name="Kampfer P."/>
            <person name="Newman J."/>
            <person name="McQuiston J.R."/>
        </authorList>
    </citation>
    <scope>NUCLEOTIDE SEQUENCE [LARGE SCALE GENOMIC DNA]</scope>
    <source>
        <strain evidence="3 6">KC_1864</strain>
    </source>
</reference>
<keyword evidence="6" id="KW-1185">Reference proteome</keyword>
<comment type="similarity">
    <text evidence="1">Belongs to the UPF0213 family.</text>
</comment>
<evidence type="ECO:0000259" key="2">
    <source>
        <dbReference type="PROSITE" id="PS50164"/>
    </source>
</evidence>
<dbReference type="Proteomes" id="UP000279972">
    <property type="component" value="Chromosome"/>
</dbReference>
<dbReference type="PANTHER" id="PTHR34477">
    <property type="entry name" value="UPF0213 PROTEIN YHBQ"/>
    <property type="match status" value="1"/>
</dbReference>
<dbReference type="SMART" id="SM00465">
    <property type="entry name" value="GIYc"/>
    <property type="match status" value="1"/>
</dbReference>
<dbReference type="PANTHER" id="PTHR34477:SF5">
    <property type="entry name" value="BSL5627 PROTEIN"/>
    <property type="match status" value="1"/>
</dbReference>
<evidence type="ECO:0000313" key="6">
    <source>
        <dbReference type="Proteomes" id="UP000279972"/>
    </source>
</evidence>
<dbReference type="GO" id="GO:0004519">
    <property type="term" value="F:endonuclease activity"/>
    <property type="evidence" value="ECO:0007669"/>
    <property type="project" value="UniProtKB-KW"/>
</dbReference>
<dbReference type="KEGG" id="clac:EG342_23875"/>
<sequence length="102" mass="12324">MKTLGTHNYYVYMLTNKVKTVLYTGVTNDLKNRLFWHQNPEAVGKSFTSKYKCFYLIYFEHFDSIEIAIAREKQIKGWTREKKENLITEFNPDWKFLNEEVE</sequence>
<accession>A0A3G6RLJ1</accession>
<dbReference type="InterPro" id="IPR000305">
    <property type="entry name" value="GIY-YIG_endonuc"/>
</dbReference>
<dbReference type="InterPro" id="IPR035901">
    <property type="entry name" value="GIY-YIG_endonuc_sf"/>
</dbReference>
<feature type="domain" description="GIY-YIG" evidence="2">
    <location>
        <begin position="7"/>
        <end position="85"/>
    </location>
</feature>
<evidence type="ECO:0000313" key="3">
    <source>
        <dbReference type="EMBL" id="AZA84749.1"/>
    </source>
</evidence>
<evidence type="ECO:0000313" key="5">
    <source>
        <dbReference type="Proteomes" id="UP000236262"/>
    </source>
</evidence>
<organism evidence="4 5">
    <name type="scientific">Chryseobacterium lactis</name>
    <dbReference type="NCBI Taxonomy" id="1241981"/>
    <lineage>
        <taxon>Bacteria</taxon>
        <taxon>Pseudomonadati</taxon>
        <taxon>Bacteroidota</taxon>
        <taxon>Flavobacteriia</taxon>
        <taxon>Flavobacteriales</taxon>
        <taxon>Weeksellaceae</taxon>
        <taxon>Chryseobacterium group</taxon>
        <taxon>Chryseobacterium</taxon>
    </lineage>
</organism>
<keyword evidence="4" id="KW-0540">Nuclease</keyword>
<evidence type="ECO:0000256" key="1">
    <source>
        <dbReference type="ARBA" id="ARBA00007435"/>
    </source>
</evidence>
<dbReference type="SUPFAM" id="SSF82771">
    <property type="entry name" value="GIY-YIG endonuclease"/>
    <property type="match status" value="1"/>
</dbReference>
<dbReference type="OrthoDB" id="9807770at2"/>
<dbReference type="PROSITE" id="PS50164">
    <property type="entry name" value="GIY_YIG"/>
    <property type="match status" value="1"/>
</dbReference>
<dbReference type="Pfam" id="PF01541">
    <property type="entry name" value="GIY-YIG"/>
    <property type="match status" value="1"/>
</dbReference>
<name>A0A3G6RLJ1_CHRLC</name>